<evidence type="ECO:0000313" key="1">
    <source>
        <dbReference type="EMBL" id="URE06875.1"/>
    </source>
</evidence>
<sequence length="119" mass="12791">MEKALVCYQPNLSLLRMIIYLGFVRVADPKSFDLLNTTWGSDAGSALWGKGLGGVRVSFPLFREVRIASRYAYDGGHPPGRAPPRSIIYESPADEPCAAGVCGCAGDPQKLTSSEKEGI</sequence>
<accession>A0A9E7K8E9</accession>
<proteinExistence type="predicted"/>
<reference evidence="1" key="1">
    <citation type="submission" date="2022-05" db="EMBL/GenBank/DDBJ databases">
        <title>The Musa troglodytarum L. genome provides insights into the mechanism of non-climacteric behaviour and enrichment of carotenoids.</title>
        <authorList>
            <person name="Wang J."/>
        </authorList>
    </citation>
    <scope>NUCLEOTIDE SEQUENCE</scope>
    <source>
        <tissue evidence="1">Leaf</tissue>
    </source>
</reference>
<dbReference type="EMBL" id="CP097507">
    <property type="protein sequence ID" value="URE06875.1"/>
    <property type="molecule type" value="Genomic_DNA"/>
</dbReference>
<evidence type="ECO:0000313" key="2">
    <source>
        <dbReference type="Proteomes" id="UP001055439"/>
    </source>
</evidence>
<keyword evidence="2" id="KW-1185">Reference proteome</keyword>
<dbReference type="Proteomes" id="UP001055439">
    <property type="component" value="Chromosome 5"/>
</dbReference>
<organism evidence="1 2">
    <name type="scientific">Musa troglodytarum</name>
    <name type="common">fe'i banana</name>
    <dbReference type="NCBI Taxonomy" id="320322"/>
    <lineage>
        <taxon>Eukaryota</taxon>
        <taxon>Viridiplantae</taxon>
        <taxon>Streptophyta</taxon>
        <taxon>Embryophyta</taxon>
        <taxon>Tracheophyta</taxon>
        <taxon>Spermatophyta</taxon>
        <taxon>Magnoliopsida</taxon>
        <taxon>Liliopsida</taxon>
        <taxon>Zingiberales</taxon>
        <taxon>Musaceae</taxon>
        <taxon>Musa</taxon>
    </lineage>
</organism>
<gene>
    <name evidence="1" type="ORF">MUK42_20328</name>
</gene>
<protein>
    <submittedName>
        <fullName evidence="1">Uncharacterized protein</fullName>
    </submittedName>
</protein>
<dbReference type="AlphaFoldDB" id="A0A9E7K8E9"/>
<name>A0A9E7K8E9_9LILI</name>